<comment type="caution">
    <text evidence="2">The sequence shown here is derived from an EMBL/GenBank/DDBJ whole genome shotgun (WGS) entry which is preliminary data.</text>
</comment>
<protein>
    <submittedName>
        <fullName evidence="2">Uncharacterized protein</fullName>
    </submittedName>
</protein>
<proteinExistence type="predicted"/>
<dbReference type="OrthoDB" id="121932at2759"/>
<gene>
    <name evidence="2" type="ORF">BAE44_0010119</name>
</gene>
<dbReference type="AlphaFoldDB" id="A0A1E5VUR8"/>
<name>A0A1E5VUR8_9POAL</name>
<organism evidence="2 3">
    <name type="scientific">Dichanthelium oligosanthes</name>
    <dbReference type="NCBI Taxonomy" id="888268"/>
    <lineage>
        <taxon>Eukaryota</taxon>
        <taxon>Viridiplantae</taxon>
        <taxon>Streptophyta</taxon>
        <taxon>Embryophyta</taxon>
        <taxon>Tracheophyta</taxon>
        <taxon>Spermatophyta</taxon>
        <taxon>Magnoliopsida</taxon>
        <taxon>Liliopsida</taxon>
        <taxon>Poales</taxon>
        <taxon>Poaceae</taxon>
        <taxon>PACMAD clade</taxon>
        <taxon>Panicoideae</taxon>
        <taxon>Panicodae</taxon>
        <taxon>Paniceae</taxon>
        <taxon>Dichantheliinae</taxon>
        <taxon>Dichanthelium</taxon>
    </lineage>
</organism>
<evidence type="ECO:0000256" key="1">
    <source>
        <dbReference type="SAM" id="MobiDB-lite"/>
    </source>
</evidence>
<keyword evidence="3" id="KW-1185">Reference proteome</keyword>
<evidence type="ECO:0000313" key="3">
    <source>
        <dbReference type="Proteomes" id="UP000095767"/>
    </source>
</evidence>
<feature type="region of interest" description="Disordered" evidence="1">
    <location>
        <begin position="41"/>
        <end position="61"/>
    </location>
</feature>
<accession>A0A1E5VUR8</accession>
<feature type="non-terminal residue" evidence="2">
    <location>
        <position position="1"/>
    </location>
</feature>
<sequence length="61" mass="6689">LKKPLLVPRKKVIGIAADQEPPTEVELEVIGIIQHKILSKDRPQGPRLKAADQGEGDRLAN</sequence>
<evidence type="ECO:0000313" key="2">
    <source>
        <dbReference type="EMBL" id="OEL28867.1"/>
    </source>
</evidence>
<reference evidence="2 3" key="1">
    <citation type="submission" date="2016-09" db="EMBL/GenBank/DDBJ databases">
        <title>The draft genome of Dichanthelium oligosanthes: A C3 panicoid grass species.</title>
        <authorList>
            <person name="Studer A.J."/>
            <person name="Schnable J.C."/>
            <person name="Brutnell T.P."/>
        </authorList>
    </citation>
    <scope>NUCLEOTIDE SEQUENCE [LARGE SCALE GENOMIC DNA]</scope>
    <source>
        <strain evidence="3">cv. Kellogg 1175</strain>
        <tissue evidence="2">Leaf</tissue>
    </source>
</reference>
<dbReference type="Proteomes" id="UP000095767">
    <property type="component" value="Unassembled WGS sequence"/>
</dbReference>
<dbReference type="EMBL" id="LWDX02028961">
    <property type="protein sequence ID" value="OEL28867.1"/>
    <property type="molecule type" value="Genomic_DNA"/>
</dbReference>